<protein>
    <submittedName>
        <fullName evidence="6">Acyl-CoA thioesterase</fullName>
    </submittedName>
</protein>
<dbReference type="PANTHER" id="PTHR11049:SF16">
    <property type="entry name" value="PROTEIN VDLD"/>
    <property type="match status" value="1"/>
</dbReference>
<evidence type="ECO:0000256" key="3">
    <source>
        <dbReference type="PROSITE-ProRule" id="PRU01106"/>
    </source>
</evidence>
<keyword evidence="7" id="KW-1185">Reference proteome</keyword>
<dbReference type="Proteomes" id="UP000427769">
    <property type="component" value="Chromosome"/>
</dbReference>
<dbReference type="PROSITE" id="PS51770">
    <property type="entry name" value="HOTDOG_ACOT"/>
    <property type="match status" value="1"/>
</dbReference>
<dbReference type="SUPFAM" id="SSF54637">
    <property type="entry name" value="Thioesterase/thiol ester dehydrase-isomerase"/>
    <property type="match status" value="1"/>
</dbReference>
<evidence type="ECO:0000259" key="5">
    <source>
        <dbReference type="PROSITE" id="PS51770"/>
    </source>
</evidence>
<feature type="domain" description="HotDog ACOT-type" evidence="5">
    <location>
        <begin position="17"/>
        <end position="129"/>
    </location>
</feature>
<dbReference type="GO" id="GO:0005829">
    <property type="term" value="C:cytosol"/>
    <property type="evidence" value="ECO:0007669"/>
    <property type="project" value="TreeGrafter"/>
</dbReference>
<feature type="compositionally biased region" description="Basic and acidic residues" evidence="4">
    <location>
        <begin position="144"/>
        <end position="173"/>
    </location>
</feature>
<dbReference type="Gene3D" id="3.10.129.10">
    <property type="entry name" value="Hotdog Thioesterase"/>
    <property type="match status" value="1"/>
</dbReference>
<evidence type="ECO:0000313" key="6">
    <source>
        <dbReference type="EMBL" id="BBO77315.1"/>
    </source>
</evidence>
<dbReference type="EMBL" id="AP021875">
    <property type="protein sequence ID" value="BBO77315.1"/>
    <property type="molecule type" value="Genomic_DNA"/>
</dbReference>
<dbReference type="OrthoDB" id="9809430at2"/>
<dbReference type="Pfam" id="PF03061">
    <property type="entry name" value="4HBT"/>
    <property type="match status" value="1"/>
</dbReference>
<dbReference type="PANTHER" id="PTHR11049">
    <property type="entry name" value="ACYL COENZYME A THIOESTER HYDROLASE"/>
    <property type="match status" value="1"/>
</dbReference>
<comment type="similarity">
    <text evidence="1">Belongs to the acyl coenzyme A hydrolase family.</text>
</comment>
<dbReference type="InterPro" id="IPR040170">
    <property type="entry name" value="Cytosol_ACT"/>
</dbReference>
<evidence type="ECO:0000256" key="4">
    <source>
        <dbReference type="SAM" id="MobiDB-lite"/>
    </source>
</evidence>
<dbReference type="GO" id="GO:0006637">
    <property type="term" value="P:acyl-CoA metabolic process"/>
    <property type="evidence" value="ECO:0007669"/>
    <property type="project" value="TreeGrafter"/>
</dbReference>
<evidence type="ECO:0000256" key="2">
    <source>
        <dbReference type="ARBA" id="ARBA00022801"/>
    </source>
</evidence>
<name>A0A5K7Z9E1_9BACT</name>
<evidence type="ECO:0000313" key="7">
    <source>
        <dbReference type="Proteomes" id="UP000427769"/>
    </source>
</evidence>
<feature type="region of interest" description="Disordered" evidence="4">
    <location>
        <begin position="143"/>
        <end position="181"/>
    </location>
</feature>
<dbReference type="GO" id="GO:0052816">
    <property type="term" value="F:long-chain fatty acyl-CoA hydrolase activity"/>
    <property type="evidence" value="ECO:0007669"/>
    <property type="project" value="TreeGrafter"/>
</dbReference>
<gene>
    <name evidence="6" type="ORF">DSCW_47320</name>
</gene>
<dbReference type="InterPro" id="IPR006683">
    <property type="entry name" value="Thioestr_dom"/>
</dbReference>
<reference evidence="6 7" key="1">
    <citation type="submission" date="2019-11" db="EMBL/GenBank/DDBJ databases">
        <title>Comparative genomics of hydrocarbon-degrading Desulfosarcina strains.</title>
        <authorList>
            <person name="Watanabe M."/>
            <person name="Kojima H."/>
            <person name="Fukui M."/>
        </authorList>
    </citation>
    <scope>NUCLEOTIDE SEQUENCE [LARGE SCALE GENOMIC DNA]</scope>
    <source>
        <strain evidence="6 7">PP31</strain>
    </source>
</reference>
<dbReference type="CDD" id="cd03442">
    <property type="entry name" value="BFIT_BACH"/>
    <property type="match status" value="1"/>
</dbReference>
<dbReference type="AlphaFoldDB" id="A0A5K7Z9E1"/>
<proteinExistence type="inferred from homology"/>
<dbReference type="RefSeq" id="WP_155306074.1">
    <property type="nucleotide sequence ID" value="NZ_AP021875.1"/>
</dbReference>
<sequence>MTAKPPPDKPPGAKTAAYSRVTMSIMMQPQDANPAGIVHGGVVMKHIDDAAGVVALRHTRCNVVTASIDRLDFHNPAFIGNLLSLKASMNLVGTTSMEVGVRVETEDLRTGEIRHTASAYLTFVALDENFRPRSVPPLVLETDEDRRRNRQASDRRRVRLTEKTHEKSCRNGPDDCGQSTE</sequence>
<dbReference type="InterPro" id="IPR029069">
    <property type="entry name" value="HotDog_dom_sf"/>
</dbReference>
<keyword evidence="2 3" id="KW-0378">Hydrolase</keyword>
<organism evidence="6 7">
    <name type="scientific">Desulfosarcina widdelii</name>
    <dbReference type="NCBI Taxonomy" id="947919"/>
    <lineage>
        <taxon>Bacteria</taxon>
        <taxon>Pseudomonadati</taxon>
        <taxon>Thermodesulfobacteriota</taxon>
        <taxon>Desulfobacteria</taxon>
        <taxon>Desulfobacterales</taxon>
        <taxon>Desulfosarcinaceae</taxon>
        <taxon>Desulfosarcina</taxon>
    </lineage>
</organism>
<evidence type="ECO:0000256" key="1">
    <source>
        <dbReference type="ARBA" id="ARBA00010458"/>
    </source>
</evidence>
<accession>A0A5K7Z9E1</accession>
<dbReference type="KEGG" id="dwd:DSCW_47320"/>
<dbReference type="InterPro" id="IPR033120">
    <property type="entry name" value="HOTDOG_ACOT"/>
</dbReference>